<feature type="signal peptide" evidence="2">
    <location>
        <begin position="1"/>
        <end position="25"/>
    </location>
</feature>
<feature type="region of interest" description="Disordered" evidence="1">
    <location>
        <begin position="598"/>
        <end position="633"/>
    </location>
</feature>
<evidence type="ECO:0000256" key="2">
    <source>
        <dbReference type="SAM" id="SignalP"/>
    </source>
</evidence>
<dbReference type="InterPro" id="IPR020008">
    <property type="entry name" value="GlyGly_CTERM"/>
</dbReference>
<dbReference type="Proteomes" id="UP000305675">
    <property type="component" value="Unassembled WGS sequence"/>
</dbReference>
<evidence type="ECO:0000313" key="4">
    <source>
        <dbReference type="Proteomes" id="UP000305675"/>
    </source>
</evidence>
<protein>
    <submittedName>
        <fullName evidence="3">DUF3466 family protein</fullName>
    </submittedName>
</protein>
<evidence type="ECO:0000313" key="3">
    <source>
        <dbReference type="EMBL" id="TKB57473.1"/>
    </source>
</evidence>
<dbReference type="AlphaFoldDB" id="A0A4U1BSA3"/>
<gene>
    <name evidence="3" type="ORF">FCL42_04150</name>
</gene>
<proteinExistence type="predicted"/>
<dbReference type="NCBIfam" id="TIGR03501">
    <property type="entry name" value="GlyGly_CTERM"/>
    <property type="match status" value="1"/>
</dbReference>
<comment type="caution">
    <text evidence="3">The sequence shown here is derived from an EMBL/GenBank/DDBJ whole genome shotgun (WGS) entry which is preliminary data.</text>
</comment>
<feature type="compositionally biased region" description="Polar residues" evidence="1">
    <location>
        <begin position="611"/>
        <end position="628"/>
    </location>
</feature>
<keyword evidence="4" id="KW-1185">Reference proteome</keyword>
<dbReference type="EMBL" id="SWCJ01000002">
    <property type="protein sequence ID" value="TKB57473.1"/>
    <property type="molecule type" value="Genomic_DNA"/>
</dbReference>
<feature type="chain" id="PRO_5020889197" evidence="2">
    <location>
        <begin position="26"/>
        <end position="655"/>
    </location>
</feature>
<dbReference type="OrthoDB" id="6271264at2"/>
<sequence length="655" mass="71358">MSHKMFNYKKSTMALALLAAFHGQAAEKQWTAYEIVNIDDMYSVANSQLPLTRNGYGGDINNQEAVIGIAQGRNNTNTSDDDDNSGLIGEVDDAIFPEVTALTPNVTRPFQGNNFGFELEESDAWKAIHNAIAGQVAPNDEDASATKDVFYFGLHADKDIRVGRVSGTQTKVADPTPSEDDDDPNFYYRDFEARGFVKAGSNDEFLLAPSDDTAFYTSEVEGATQVEVGGFSVASAIATSSDNGSERVVGYVSTELSKNSKDNIDSCWNSFNDAETPDPIEVCIQNLQNGSSINYQLRPAVWTVDTTSSTATLDKTLALPFTPDDDDSNIYSALGLGINSQGVVIGESNQRNNDNNLMSYTWAQVWMPDGTIISPTDLDFDGLRGSTATAINDNGIAVGSVARYIGGYQRTKFWTYDVNSGEKYFTEPRDFNAGNETDLASIAKDINDAGLVVGNIEVDVQKQLPRRRNAFVYDYSADKAGDTGAFTNLNELLTCESRGYQQDDNGGFDSNGQKWSKFKITDNDTFAQPITYEADFVVVEANSINDNGEIVGTALVELPRVLVDSSGKVVTEEVTDPNTGETVTKVVIETDATGKPITDQLPRPVVLRPSSDGQSCQIPLDNDTSTQEPNERSGASLPLWLMALLPVAWLRRRRK</sequence>
<evidence type="ECO:0000256" key="1">
    <source>
        <dbReference type="SAM" id="MobiDB-lite"/>
    </source>
</evidence>
<name>A0A4U1BSA3_9GAMM</name>
<reference evidence="3 4" key="1">
    <citation type="submission" date="2019-04" db="EMBL/GenBank/DDBJ databases">
        <authorList>
            <person name="Hwang J.C."/>
        </authorList>
    </citation>
    <scope>NUCLEOTIDE SEQUENCE [LARGE SCALE GENOMIC DNA]</scope>
    <source>
        <strain evidence="3 4">IMCC35002</strain>
    </source>
</reference>
<dbReference type="InterPro" id="IPR022562">
    <property type="entry name" value="DUF3466"/>
</dbReference>
<keyword evidence="2" id="KW-0732">Signal</keyword>
<accession>A0A4U1BSA3</accession>
<organism evidence="3 4">
    <name type="scientific">Ferrimonas aestuarii</name>
    <dbReference type="NCBI Taxonomy" id="2569539"/>
    <lineage>
        <taxon>Bacteria</taxon>
        <taxon>Pseudomonadati</taxon>
        <taxon>Pseudomonadota</taxon>
        <taxon>Gammaproteobacteria</taxon>
        <taxon>Alteromonadales</taxon>
        <taxon>Ferrimonadaceae</taxon>
        <taxon>Ferrimonas</taxon>
    </lineage>
</organism>
<dbReference type="Pfam" id="PF11949">
    <property type="entry name" value="DUF3466"/>
    <property type="match status" value="1"/>
</dbReference>